<dbReference type="EMBL" id="WTVR01000012">
    <property type="protein sequence ID" value="NMF88379.1"/>
    <property type="molecule type" value="Genomic_DNA"/>
</dbReference>
<evidence type="ECO:0000256" key="1">
    <source>
        <dbReference type="ARBA" id="ARBA00004651"/>
    </source>
</evidence>
<feature type="transmembrane region" description="Helical" evidence="6">
    <location>
        <begin position="96"/>
        <end position="116"/>
    </location>
</feature>
<evidence type="ECO:0000313" key="8">
    <source>
        <dbReference type="EMBL" id="NMF88379.1"/>
    </source>
</evidence>
<accession>A0ABX1MQJ2</accession>
<evidence type="ECO:0000256" key="4">
    <source>
        <dbReference type="ARBA" id="ARBA00022989"/>
    </source>
</evidence>
<dbReference type="PANTHER" id="PTHR47371">
    <property type="entry name" value="LIPOTEICHOIC ACID SYNTHASE"/>
    <property type="match status" value="1"/>
</dbReference>
<feature type="transmembrane region" description="Helical" evidence="6">
    <location>
        <begin position="12"/>
        <end position="33"/>
    </location>
</feature>
<dbReference type="Gene3D" id="3.40.720.10">
    <property type="entry name" value="Alkaline Phosphatase, subunit A"/>
    <property type="match status" value="1"/>
</dbReference>
<dbReference type="PANTHER" id="PTHR47371:SF3">
    <property type="entry name" value="PHOSPHOGLYCEROL TRANSFERASE I"/>
    <property type="match status" value="1"/>
</dbReference>
<dbReference type="Pfam" id="PF00884">
    <property type="entry name" value="Sulfatase"/>
    <property type="match status" value="1"/>
</dbReference>
<reference evidence="8 9" key="1">
    <citation type="submission" date="2019-12" db="EMBL/GenBank/DDBJ databases">
        <title>Comparative genomics gives insights into the taxonomy of the Azoarcus-Aromatoleum group and reveals separate origins of nif in the plant-associated Azoarcus and non-plant-associated Aromatoleum sub-groups.</title>
        <authorList>
            <person name="Lafos M."/>
            <person name="Maluk M."/>
            <person name="Batista M."/>
            <person name="Junghare M."/>
            <person name="Carmona M."/>
            <person name="Faoro H."/>
            <person name="Cruz L.M."/>
            <person name="Battistoni F."/>
            <person name="De Souza E."/>
            <person name="Pedrosa F."/>
            <person name="Chen W.-M."/>
            <person name="Poole P.S."/>
            <person name="Dixon R.A."/>
            <person name="James E.K."/>
        </authorList>
    </citation>
    <scope>NUCLEOTIDE SEQUENCE [LARGE SCALE GENOMIC DNA]</scope>
    <source>
        <strain evidence="8 9">ToN1</strain>
    </source>
</reference>
<name>A0ABX1MQJ2_9RHOO</name>
<dbReference type="InterPro" id="IPR050448">
    <property type="entry name" value="OpgB/LTA_synthase_biosynth"/>
</dbReference>
<evidence type="ECO:0000313" key="9">
    <source>
        <dbReference type="Proteomes" id="UP000652074"/>
    </source>
</evidence>
<dbReference type="RefSeq" id="WP_169205798.1">
    <property type="nucleotide sequence ID" value="NZ_CP059560.1"/>
</dbReference>
<keyword evidence="2" id="KW-1003">Cell membrane</keyword>
<protein>
    <submittedName>
        <fullName evidence="8">Sulfatase-like hydrolase/transferase</fullName>
    </submittedName>
</protein>
<keyword evidence="4 6" id="KW-1133">Transmembrane helix</keyword>
<dbReference type="SUPFAM" id="SSF53649">
    <property type="entry name" value="Alkaline phosphatase-like"/>
    <property type="match status" value="1"/>
</dbReference>
<dbReference type="InterPro" id="IPR000917">
    <property type="entry name" value="Sulfatase_N"/>
</dbReference>
<keyword evidence="3 6" id="KW-0812">Transmembrane</keyword>
<feature type="domain" description="Sulfatase N-terminal" evidence="7">
    <location>
        <begin position="296"/>
        <end position="584"/>
    </location>
</feature>
<feature type="transmembrane region" description="Helical" evidence="6">
    <location>
        <begin position="147"/>
        <end position="166"/>
    </location>
</feature>
<feature type="transmembrane region" description="Helical" evidence="6">
    <location>
        <begin position="186"/>
        <end position="205"/>
    </location>
</feature>
<dbReference type="InterPro" id="IPR017850">
    <property type="entry name" value="Alkaline_phosphatase_core_sf"/>
</dbReference>
<dbReference type="Proteomes" id="UP000652074">
    <property type="component" value="Unassembled WGS sequence"/>
</dbReference>
<evidence type="ECO:0000256" key="3">
    <source>
        <dbReference type="ARBA" id="ARBA00022692"/>
    </source>
</evidence>
<evidence type="ECO:0000256" key="6">
    <source>
        <dbReference type="SAM" id="Phobius"/>
    </source>
</evidence>
<dbReference type="CDD" id="cd16015">
    <property type="entry name" value="LTA_synthase"/>
    <property type="match status" value="1"/>
</dbReference>
<evidence type="ECO:0000256" key="5">
    <source>
        <dbReference type="ARBA" id="ARBA00023136"/>
    </source>
</evidence>
<feature type="transmembrane region" description="Helical" evidence="6">
    <location>
        <begin position="65"/>
        <end position="84"/>
    </location>
</feature>
<evidence type="ECO:0000256" key="2">
    <source>
        <dbReference type="ARBA" id="ARBA00022475"/>
    </source>
</evidence>
<comment type="subcellular location">
    <subcellularLocation>
        <location evidence="1">Cell membrane</location>
        <topology evidence="1">Multi-pass membrane protein</topology>
    </subcellularLocation>
</comment>
<keyword evidence="9" id="KW-1185">Reference proteome</keyword>
<proteinExistence type="predicted"/>
<gene>
    <name evidence="8" type="ORF">GPA26_07770</name>
</gene>
<evidence type="ECO:0000259" key="7">
    <source>
        <dbReference type="Pfam" id="PF00884"/>
    </source>
</evidence>
<organism evidence="8 9">
    <name type="scientific">Aromatoleum petrolei</name>
    <dbReference type="NCBI Taxonomy" id="76116"/>
    <lineage>
        <taxon>Bacteria</taxon>
        <taxon>Pseudomonadati</taxon>
        <taxon>Pseudomonadota</taxon>
        <taxon>Betaproteobacteria</taxon>
        <taxon>Rhodocyclales</taxon>
        <taxon>Rhodocyclaceae</taxon>
        <taxon>Aromatoleum</taxon>
    </lineage>
</organism>
<sequence>MLLTDWLQSRRVRYLLGGTALLFAVFALLRGAFLAGFADFDAMGNIDSERIVEAVGIGLRFDLRLAILMMLPVALLAFLPRANLVRCSLVRGLSRLYLALAVFVVLLIYVLDFGHYDYLGLRVNSTILRFLGNKDISAGMLWQSYPVLKITAGWLAASLLVLWAAIRLERRLLDRPARINPTFSRAAVGAFALAILTLLGLIGRVTSINPSNPVPLRWSDAFVSGNSAVGALGLNPVIFIYDTIRTPQETFDRAQVAKHYELMTRYLGVTEPDPEKLNITRHIGPQPHRLQFQRAPNVVFVMLESLGASRVGSFGNPLDPTPNLDAIARDGWLFRNFHVPVSGTAKTVWASITGIPDAARAESATRNPFISNQHTLINALKEHRKVYAIGGSAGWANMNALIQSSIDGIELFEEGAWKSPNDDVWGISDLNLFRESSALLKDDAKKRPFFAYLQTAGNHRPYTIPADNEGFEIRKPSLQAVQDASFQDVDQYNAVRLLDHNIGRLMEIAKRDGWFDNTIFVLFGDHNGRISRLPFMPPAFEQLNLESTHVPAVIYAPKLLKPRVFEEAASLVDLLPTIAGLLGVEYRNGALGRDLQLPAPEGERAVHVILREGAFPLIGAVTRSFLVQMNHDGSKATMHDLASKTPTDNVADAHPEEFARLAALARGLHETSRFMMYDNRRAAQ</sequence>
<comment type="caution">
    <text evidence="8">The sequence shown here is derived from an EMBL/GenBank/DDBJ whole genome shotgun (WGS) entry which is preliminary data.</text>
</comment>
<keyword evidence="5 6" id="KW-0472">Membrane</keyword>